<feature type="transmembrane region" description="Helical" evidence="7">
    <location>
        <begin position="217"/>
        <end position="242"/>
    </location>
</feature>
<evidence type="ECO:0000256" key="1">
    <source>
        <dbReference type="ARBA" id="ARBA00004651"/>
    </source>
</evidence>
<feature type="transmembrane region" description="Helical" evidence="7">
    <location>
        <begin position="361"/>
        <end position="387"/>
    </location>
</feature>
<feature type="transmembrane region" description="Helical" evidence="7">
    <location>
        <begin position="407"/>
        <end position="425"/>
    </location>
</feature>
<organism evidence="8">
    <name type="scientific">marine metagenome</name>
    <dbReference type="NCBI Taxonomy" id="408172"/>
    <lineage>
        <taxon>unclassified sequences</taxon>
        <taxon>metagenomes</taxon>
        <taxon>ecological metagenomes</taxon>
    </lineage>
</organism>
<dbReference type="PANTHER" id="PTHR35806">
    <property type="entry name" value="OXALOACETATE DECARBOXYLASE BETA CHAIN 2"/>
    <property type="match status" value="1"/>
</dbReference>
<evidence type="ECO:0000256" key="5">
    <source>
        <dbReference type="ARBA" id="ARBA00022989"/>
    </source>
</evidence>
<dbReference type="GO" id="GO:0006814">
    <property type="term" value="P:sodium ion transport"/>
    <property type="evidence" value="ECO:0007669"/>
    <property type="project" value="InterPro"/>
</dbReference>
<dbReference type="NCBIfam" id="TIGR01109">
    <property type="entry name" value="Na_pump_decarbB"/>
    <property type="match status" value="1"/>
</dbReference>
<proteinExistence type="predicted"/>
<comment type="subcellular location">
    <subcellularLocation>
        <location evidence="1">Cell membrane</location>
        <topology evidence="1">Multi-pass membrane protein</topology>
    </subcellularLocation>
</comment>
<dbReference type="InterPro" id="IPR005661">
    <property type="entry name" value="OadB_MmdB"/>
</dbReference>
<feature type="transmembrane region" description="Helical" evidence="7">
    <location>
        <begin position="192"/>
        <end position="211"/>
    </location>
</feature>
<dbReference type="GO" id="GO:0005886">
    <property type="term" value="C:plasma membrane"/>
    <property type="evidence" value="ECO:0007669"/>
    <property type="project" value="UniProtKB-SubCell"/>
</dbReference>
<feature type="transmembrane region" description="Helical" evidence="7">
    <location>
        <begin position="164"/>
        <end position="185"/>
    </location>
</feature>
<evidence type="ECO:0000256" key="3">
    <source>
        <dbReference type="ARBA" id="ARBA00022692"/>
    </source>
</evidence>
<feature type="transmembrane region" description="Helical" evidence="7">
    <location>
        <begin position="21"/>
        <end position="43"/>
    </location>
</feature>
<evidence type="ECO:0000313" key="8">
    <source>
        <dbReference type="EMBL" id="SVA76825.1"/>
    </source>
</evidence>
<evidence type="ECO:0000256" key="4">
    <source>
        <dbReference type="ARBA" id="ARBA00022967"/>
    </source>
</evidence>
<dbReference type="AlphaFoldDB" id="A0A381YIL6"/>
<protein>
    <submittedName>
        <fullName evidence="8">Uncharacterized protein</fullName>
    </submittedName>
</protein>
<evidence type="ECO:0000256" key="6">
    <source>
        <dbReference type="ARBA" id="ARBA00023136"/>
    </source>
</evidence>
<feature type="transmembrane region" description="Helical" evidence="7">
    <location>
        <begin position="254"/>
        <end position="278"/>
    </location>
</feature>
<accession>A0A381YIL6</accession>
<reference evidence="8" key="1">
    <citation type="submission" date="2018-05" db="EMBL/GenBank/DDBJ databases">
        <authorList>
            <person name="Lanie J.A."/>
            <person name="Ng W.-L."/>
            <person name="Kazmierczak K.M."/>
            <person name="Andrzejewski T.M."/>
            <person name="Davidsen T.M."/>
            <person name="Wayne K.J."/>
            <person name="Tettelin H."/>
            <person name="Glass J.I."/>
            <person name="Rusch D."/>
            <person name="Podicherti R."/>
            <person name="Tsui H.-C.T."/>
            <person name="Winkler M.E."/>
        </authorList>
    </citation>
    <scope>NUCLEOTIDE SEQUENCE</scope>
</reference>
<sequence>MRKSLKEDSICFSSIHYTQKLNFSLIQIFSVFFIMVLSGTVFAQSGEDQINIVMPTDARVMRLDVKIGQWVYAGNNLAVLKDSKGSKFKLRSGVSGRIESFKLQVHKQYAEGEIIGVLRTAPVIIEKLDSGASVDTLPSFEHMLQNLFNSTGTSNLIRGHRLDWTAGLGRIIMIGVGFTLLYLGIRRKFEPLLLVPIGFGAVLSNIPLAGLSEPGGILYYIYEVGISTGIFPLLIFMGVGAMTDFGPMLANPKTALLGGAAQFGIFGTLLGALALNAIPGIDFSLRDAASIGIIGGADGPTAIFLASQLSPRLLGAIAIAAYSYMALVPIIQPPIMKLLTSQKEREIEMNQLRYVSTREKILFPLVTLTLCALLLPSAAPLIGMFMFGNLAKECGVINRLSDTIQNALINIVTIFLGLGVGSRLAAGEFLNIETLGILILGVIAFSVGTATGVLMAKLMNNLSSVAINPLIGAAGVSAVPMAARVVNQVGLKANSQNHLLMHAMGPNVSGVIGSAVAAGVLLAML</sequence>
<dbReference type="Pfam" id="PF03977">
    <property type="entry name" value="OAD_beta"/>
    <property type="match status" value="1"/>
</dbReference>
<keyword evidence="2" id="KW-1003">Cell membrane</keyword>
<feature type="transmembrane region" description="Helical" evidence="7">
    <location>
        <begin position="465"/>
        <end position="487"/>
    </location>
</feature>
<keyword evidence="5 7" id="KW-1133">Transmembrane helix</keyword>
<dbReference type="EMBL" id="UINC01018315">
    <property type="protein sequence ID" value="SVA76825.1"/>
    <property type="molecule type" value="Genomic_DNA"/>
</dbReference>
<name>A0A381YIL6_9ZZZZ</name>
<dbReference type="GO" id="GO:0016829">
    <property type="term" value="F:lyase activity"/>
    <property type="evidence" value="ECO:0007669"/>
    <property type="project" value="InterPro"/>
</dbReference>
<evidence type="ECO:0000256" key="7">
    <source>
        <dbReference type="SAM" id="Phobius"/>
    </source>
</evidence>
<feature type="transmembrane region" description="Helical" evidence="7">
    <location>
        <begin position="313"/>
        <end position="340"/>
    </location>
</feature>
<keyword evidence="3 7" id="KW-0812">Transmembrane</keyword>
<feature type="transmembrane region" description="Helical" evidence="7">
    <location>
        <begin position="437"/>
        <end position="459"/>
    </location>
</feature>
<feature type="transmembrane region" description="Helical" evidence="7">
    <location>
        <begin position="499"/>
        <end position="524"/>
    </location>
</feature>
<keyword evidence="6 7" id="KW-0472">Membrane</keyword>
<dbReference type="PANTHER" id="PTHR35806:SF1">
    <property type="entry name" value="OXALOACETATE DECARBOXYLASE BETA CHAIN 2"/>
    <property type="match status" value="1"/>
</dbReference>
<keyword evidence="4" id="KW-1278">Translocase</keyword>
<gene>
    <name evidence="8" type="ORF">METZ01_LOCUS129679</name>
</gene>
<evidence type="ECO:0000256" key="2">
    <source>
        <dbReference type="ARBA" id="ARBA00022475"/>
    </source>
</evidence>